<dbReference type="InterPro" id="IPR029068">
    <property type="entry name" value="Glyas_Bleomycin-R_OHBP_Dase"/>
</dbReference>
<dbReference type="Proteomes" id="UP000000557">
    <property type="component" value="Chromosome"/>
</dbReference>
<reference evidence="2 3" key="1">
    <citation type="journal article" date="2003" name="DNA Res.">
        <title>Complete genome structure of Gloeobacter violaceus PCC 7421, a cyanobacterium that lacks thylakoids.</title>
        <authorList>
            <person name="Nakamura Y."/>
            <person name="Kaneko T."/>
            <person name="Sato S."/>
            <person name="Mimuro M."/>
            <person name="Miyashita H."/>
            <person name="Tsuchiya T."/>
            <person name="Sasamoto S."/>
            <person name="Watanabe A."/>
            <person name="Kawashima K."/>
            <person name="Kishida Y."/>
            <person name="Kiyokawa C."/>
            <person name="Kohara M."/>
            <person name="Matsumoto M."/>
            <person name="Matsuno A."/>
            <person name="Nakazaki N."/>
            <person name="Shimpo S."/>
            <person name="Takeuchi C."/>
            <person name="Yamada M."/>
            <person name="Tabata S."/>
        </authorList>
    </citation>
    <scope>NUCLEOTIDE SEQUENCE [LARGE SCALE GENOMIC DNA]</scope>
    <source>
        <strain evidence="3">ATCC 29082 / PCC 7421</strain>
    </source>
</reference>
<dbReference type="CDD" id="cd07254">
    <property type="entry name" value="VOC_like"/>
    <property type="match status" value="1"/>
</dbReference>
<dbReference type="NCBIfam" id="NF041414">
    <property type="entry name" value="ArsI_CadI_VOC"/>
    <property type="match status" value="1"/>
</dbReference>
<dbReference type="KEGG" id="gvi:glr0001"/>
<dbReference type="PROSITE" id="PS51819">
    <property type="entry name" value="VOC"/>
    <property type="match status" value="1"/>
</dbReference>
<evidence type="ECO:0000313" key="3">
    <source>
        <dbReference type="Proteomes" id="UP000000557"/>
    </source>
</evidence>
<dbReference type="HOGENOM" id="CLU_125391_0_0_3"/>
<reference evidence="2 3" key="2">
    <citation type="journal article" date="2003" name="DNA Res.">
        <title>Complete genome structure of Gloeobacter violaceus PCC 7421, a cyanobacterium that lacks thylakoids (supplement).</title>
        <authorList>
            <person name="Nakamura Y."/>
            <person name="Kaneko T."/>
            <person name="Sato S."/>
            <person name="Mimuro M."/>
            <person name="Miyashita H."/>
            <person name="Tsuchiya T."/>
            <person name="Sasamoto S."/>
            <person name="Watanabe A."/>
            <person name="Kawashima K."/>
            <person name="Kishida Y."/>
            <person name="Kiyokawa C."/>
            <person name="Kohara M."/>
            <person name="Matsumoto M."/>
            <person name="Matsuno A."/>
            <person name="Nakazaki N."/>
            <person name="Shimpo S."/>
            <person name="Takeuchi C."/>
            <person name="Yamada M."/>
            <person name="Tabata S."/>
        </authorList>
    </citation>
    <scope>NUCLEOTIDE SEQUENCE [LARGE SCALE GENOMIC DNA]</scope>
    <source>
        <strain evidence="3">ATCC 29082 / PCC 7421</strain>
    </source>
</reference>
<name>Q7NPQ4_GLOVI</name>
<dbReference type="InParanoid" id="Q7NPQ4"/>
<evidence type="ECO:0000313" key="2">
    <source>
        <dbReference type="EMBL" id="BAC87942.1"/>
    </source>
</evidence>
<sequence length="157" mass="17352">MEFRPHISLNVTDLEASVRFYRAAFAAEPTKHYADYANFRLEEPALHLALVAQPGPVRARSGDEHFGIEMFDAGQLALWQSRAKAAGLPMRTENAVTCCYAVGDKFWLTDPDGNDWEFWVRTDEAAAMHGEGESRPQEQTCCAPAPAALSTQQTCCG</sequence>
<dbReference type="SUPFAM" id="SSF54593">
    <property type="entry name" value="Glyoxalase/Bleomycin resistance protein/Dihydroxybiphenyl dioxygenase"/>
    <property type="match status" value="1"/>
</dbReference>
<gene>
    <name evidence="2" type="ordered locus">glr0001</name>
</gene>
<dbReference type="EnsemblBacteria" id="BAC87942">
    <property type="protein sequence ID" value="BAC87942"/>
    <property type="gene ID" value="BAC87942"/>
</dbReference>
<dbReference type="AlphaFoldDB" id="Q7NPQ4"/>
<dbReference type="RefSeq" id="WP_011140005.1">
    <property type="nucleotide sequence ID" value="NC_005125.1"/>
</dbReference>
<dbReference type="PhylomeDB" id="Q7NPQ4"/>
<keyword evidence="3" id="KW-1185">Reference proteome</keyword>
<dbReference type="PATRIC" id="fig|251221.4.peg.1"/>
<dbReference type="STRING" id="251221.gene:10757470"/>
<evidence type="ECO:0000259" key="1">
    <source>
        <dbReference type="PROSITE" id="PS51819"/>
    </source>
</evidence>
<dbReference type="Gene3D" id="3.10.180.10">
    <property type="entry name" value="2,3-Dihydroxybiphenyl 1,2-Dioxygenase, domain 1"/>
    <property type="match status" value="1"/>
</dbReference>
<dbReference type="PANTHER" id="PTHR41294:SF1">
    <property type="entry name" value="CADMIUM-INDUCED PROTEIN CADI"/>
    <property type="match status" value="1"/>
</dbReference>
<organism evidence="2 3">
    <name type="scientific">Gloeobacter violaceus (strain ATCC 29082 / PCC 7421)</name>
    <dbReference type="NCBI Taxonomy" id="251221"/>
    <lineage>
        <taxon>Bacteria</taxon>
        <taxon>Bacillati</taxon>
        <taxon>Cyanobacteriota</taxon>
        <taxon>Cyanophyceae</taxon>
        <taxon>Gloeobacterales</taxon>
        <taxon>Gloeobacteraceae</taxon>
        <taxon>Gloeobacter</taxon>
    </lineage>
</organism>
<dbReference type="OrthoDB" id="9789608at2"/>
<dbReference type="PANTHER" id="PTHR41294">
    <property type="entry name" value="CADMIUM-INDUCED PROTEIN CADI"/>
    <property type="match status" value="1"/>
</dbReference>
<dbReference type="InterPro" id="IPR004360">
    <property type="entry name" value="Glyas_Fos-R_dOase_dom"/>
</dbReference>
<accession>Q7NPQ4</accession>
<proteinExistence type="predicted"/>
<dbReference type="GO" id="GO:0046686">
    <property type="term" value="P:response to cadmium ion"/>
    <property type="evidence" value="ECO:0000318"/>
    <property type="project" value="GO_Central"/>
</dbReference>
<dbReference type="eggNOG" id="COG0346">
    <property type="taxonomic scope" value="Bacteria"/>
</dbReference>
<dbReference type="InterPro" id="IPR037523">
    <property type="entry name" value="VOC_core"/>
</dbReference>
<dbReference type="Pfam" id="PF00903">
    <property type="entry name" value="Glyoxalase"/>
    <property type="match status" value="1"/>
</dbReference>
<dbReference type="InterPro" id="IPR052393">
    <property type="entry name" value="Cadmium-induced_rsp"/>
</dbReference>
<dbReference type="EMBL" id="BA000045">
    <property type="protein sequence ID" value="BAC87942.1"/>
    <property type="molecule type" value="Genomic_DNA"/>
</dbReference>
<feature type="domain" description="VOC" evidence="1">
    <location>
        <begin position="3"/>
        <end position="121"/>
    </location>
</feature>
<protein>
    <submittedName>
        <fullName evidence="2">Glr0001 protein</fullName>
    </submittedName>
</protein>
<dbReference type="InterPro" id="IPR049789">
    <property type="entry name" value="ArsI/CadI-like"/>
</dbReference>